<name>A0A5K8A776_9BACT</name>
<keyword evidence="3" id="KW-1185">Reference proteome</keyword>
<dbReference type="InterPro" id="IPR028098">
    <property type="entry name" value="Glyco_trans_4-like_N"/>
</dbReference>
<evidence type="ECO:0000313" key="3">
    <source>
        <dbReference type="Proteomes" id="UP000422108"/>
    </source>
</evidence>
<gene>
    <name evidence="2" type="ORF">DSCOOX_15090</name>
</gene>
<dbReference type="GO" id="GO:0016757">
    <property type="term" value="F:glycosyltransferase activity"/>
    <property type="evidence" value="ECO:0007669"/>
    <property type="project" value="TreeGrafter"/>
</dbReference>
<sequence length="389" mass="43559">MHLCPSPEPASLALFFTRGMSLQGWKAVGMLERELALYRWYLAHGRRVVLVTYGNGEDIRLGAKAIPGAQVCCNEYNMDLDTYAKAIPRLHGAVLRDLDVFKTNQVPGAGEALAASRVLGKPLLVRCGYLPSYIMGRRHGQASKEKREALSLETEVFRQAEHVVVTTREMAVDVLRRVPHVRVTVVPNYVAPEFFPPRETMFEFDCCFVGRLHPEKNVLALLDAVRETPWRVLVVGDGELRDEVASRVDAMGERIRWELRVCHSQLPARMNQARLFILPSLYEGHPKTLMEAMFLGMPVVGADSPGIEPLVRDSGGGWLCGHDARAIHNVLHCALSSPDELRRRGISGQCFARRHFDLESVAALEERVLRDTVNTSHAPVRNKEGYTYG</sequence>
<dbReference type="AlphaFoldDB" id="A0A5K8A776"/>
<dbReference type="Pfam" id="PF13579">
    <property type="entry name" value="Glyco_trans_4_4"/>
    <property type="match status" value="1"/>
</dbReference>
<dbReference type="PANTHER" id="PTHR12526">
    <property type="entry name" value="GLYCOSYLTRANSFERASE"/>
    <property type="match status" value="1"/>
</dbReference>
<feature type="domain" description="Glycosyltransferase subfamily 4-like N-terminal" evidence="1">
    <location>
        <begin position="35"/>
        <end position="188"/>
    </location>
</feature>
<organism evidence="2 3">
    <name type="scientific">Desulfosarcina ovata subsp. ovata</name>
    <dbReference type="NCBI Taxonomy" id="2752305"/>
    <lineage>
        <taxon>Bacteria</taxon>
        <taxon>Pseudomonadati</taxon>
        <taxon>Thermodesulfobacteriota</taxon>
        <taxon>Desulfobacteria</taxon>
        <taxon>Desulfobacterales</taxon>
        <taxon>Desulfosarcinaceae</taxon>
        <taxon>Desulfosarcina</taxon>
    </lineage>
</organism>
<dbReference type="CDD" id="cd03801">
    <property type="entry name" value="GT4_PimA-like"/>
    <property type="match status" value="1"/>
</dbReference>
<evidence type="ECO:0000313" key="2">
    <source>
        <dbReference type="EMBL" id="BBO88329.1"/>
    </source>
</evidence>
<dbReference type="Pfam" id="PF13692">
    <property type="entry name" value="Glyco_trans_1_4"/>
    <property type="match status" value="1"/>
</dbReference>
<protein>
    <recommendedName>
        <fullName evidence="1">Glycosyltransferase subfamily 4-like N-terminal domain-containing protein</fullName>
    </recommendedName>
</protein>
<dbReference type="Proteomes" id="UP000422108">
    <property type="component" value="Chromosome"/>
</dbReference>
<proteinExistence type="predicted"/>
<dbReference type="EMBL" id="AP021879">
    <property type="protein sequence ID" value="BBO88329.1"/>
    <property type="molecule type" value="Genomic_DNA"/>
</dbReference>
<reference evidence="2 3" key="1">
    <citation type="submission" date="2019-11" db="EMBL/GenBank/DDBJ databases">
        <title>Comparative genomics of hydrocarbon-degrading Desulfosarcina strains.</title>
        <authorList>
            <person name="Watanabe M."/>
            <person name="Kojima H."/>
            <person name="Fukui M."/>
        </authorList>
    </citation>
    <scope>NUCLEOTIDE SEQUENCE [LARGE SCALE GENOMIC DNA]</scope>
    <source>
        <strain evidence="3">oXyS1</strain>
    </source>
</reference>
<dbReference type="Gene3D" id="3.40.50.2000">
    <property type="entry name" value="Glycogen Phosphorylase B"/>
    <property type="match status" value="2"/>
</dbReference>
<dbReference type="PANTHER" id="PTHR12526:SF636">
    <property type="entry name" value="BLL3647 PROTEIN"/>
    <property type="match status" value="1"/>
</dbReference>
<accession>A0A5K8A776</accession>
<dbReference type="SUPFAM" id="SSF53756">
    <property type="entry name" value="UDP-Glycosyltransferase/glycogen phosphorylase"/>
    <property type="match status" value="1"/>
</dbReference>
<evidence type="ECO:0000259" key="1">
    <source>
        <dbReference type="Pfam" id="PF13579"/>
    </source>
</evidence>